<sequence length="365" mass="40146">MKLLFVTQVLDRDDAVLGFVMRWVQGLAGQVESLRVLALEVGNVEGLPGNVDVREIGRRGYVRRFLRYRRYLRESFRSGPNGGFDGLLTHMVPRYSTLAAGPAAKAMGGKGAAHFLWYTHKGVDRRLLSALEVVDGAFTASDLSLRVDTPKKIVTGHGIDLDHFDVPPVGEFEDGRIQLLSVGRLTPAKDPLTTLEAVSHLRDEGLDVRLTWAGSPLARGDDDYEAMVHRAVSGRDLDGVVEFVGAVPYPRIPQMFGAADLFVNASRTGSVDKVVLESMAARRPFVSCNESIPPVLAADSELATRAGDYAFQSGDSISLASALRVWIDRSADDRRASGERLREIVARHHEVDALMARIVRRMEER</sequence>
<dbReference type="RefSeq" id="WP_145197280.1">
    <property type="nucleotide sequence ID" value="NZ_CP036434.1"/>
</dbReference>
<dbReference type="PANTHER" id="PTHR45947">
    <property type="entry name" value="SULFOQUINOVOSYL TRANSFERASE SQD2"/>
    <property type="match status" value="1"/>
</dbReference>
<dbReference type="EC" id="2.4.1.250" evidence="1"/>
<organism evidence="1 2">
    <name type="scientific">Saltatorellus ferox</name>
    <dbReference type="NCBI Taxonomy" id="2528018"/>
    <lineage>
        <taxon>Bacteria</taxon>
        <taxon>Pseudomonadati</taxon>
        <taxon>Planctomycetota</taxon>
        <taxon>Planctomycetia</taxon>
        <taxon>Planctomycetia incertae sedis</taxon>
        <taxon>Saltatorellus</taxon>
    </lineage>
</organism>
<dbReference type="PANTHER" id="PTHR45947:SF3">
    <property type="entry name" value="SULFOQUINOVOSYL TRANSFERASE SQD2"/>
    <property type="match status" value="1"/>
</dbReference>
<dbReference type="SUPFAM" id="SSF53756">
    <property type="entry name" value="UDP-Glycosyltransferase/glycogen phosphorylase"/>
    <property type="match status" value="1"/>
</dbReference>
<keyword evidence="2" id="KW-1185">Reference proteome</keyword>
<evidence type="ECO:0000313" key="2">
    <source>
        <dbReference type="Proteomes" id="UP000320390"/>
    </source>
</evidence>
<dbReference type="Proteomes" id="UP000320390">
    <property type="component" value="Chromosome"/>
</dbReference>
<accession>A0A518ERS6</accession>
<gene>
    <name evidence="1" type="primary">mshA_2</name>
    <name evidence="1" type="ORF">Poly30_23080</name>
</gene>
<protein>
    <submittedName>
        <fullName evidence="1">D-inositol-3-phosphate glycosyltransferase</fullName>
        <ecNumber evidence="1">2.4.1.250</ecNumber>
    </submittedName>
</protein>
<keyword evidence="1" id="KW-0808">Transferase</keyword>
<dbReference type="OrthoDB" id="5906768at2"/>
<name>A0A518ERS6_9BACT</name>
<dbReference type="CDD" id="cd03801">
    <property type="entry name" value="GT4_PimA-like"/>
    <property type="match status" value="1"/>
</dbReference>
<dbReference type="InterPro" id="IPR050194">
    <property type="entry name" value="Glycosyltransferase_grp1"/>
</dbReference>
<dbReference type="GO" id="GO:0102710">
    <property type="term" value="F:D-inositol-3-phosphate glycosyltransferase activity"/>
    <property type="evidence" value="ECO:0007669"/>
    <property type="project" value="UniProtKB-EC"/>
</dbReference>
<keyword evidence="1" id="KW-0328">Glycosyltransferase</keyword>
<evidence type="ECO:0000313" key="1">
    <source>
        <dbReference type="EMBL" id="QDV06793.1"/>
    </source>
</evidence>
<proteinExistence type="predicted"/>
<dbReference type="Gene3D" id="3.40.50.2000">
    <property type="entry name" value="Glycogen Phosphorylase B"/>
    <property type="match status" value="1"/>
</dbReference>
<dbReference type="Pfam" id="PF13692">
    <property type="entry name" value="Glyco_trans_1_4"/>
    <property type="match status" value="1"/>
</dbReference>
<dbReference type="AlphaFoldDB" id="A0A518ERS6"/>
<dbReference type="EMBL" id="CP036434">
    <property type="protein sequence ID" value="QDV06793.1"/>
    <property type="molecule type" value="Genomic_DNA"/>
</dbReference>
<reference evidence="1 2" key="1">
    <citation type="submission" date="2019-02" db="EMBL/GenBank/DDBJ databases">
        <title>Deep-cultivation of Planctomycetes and their phenomic and genomic characterization uncovers novel biology.</title>
        <authorList>
            <person name="Wiegand S."/>
            <person name="Jogler M."/>
            <person name="Boedeker C."/>
            <person name="Pinto D."/>
            <person name="Vollmers J."/>
            <person name="Rivas-Marin E."/>
            <person name="Kohn T."/>
            <person name="Peeters S.H."/>
            <person name="Heuer A."/>
            <person name="Rast P."/>
            <person name="Oberbeckmann S."/>
            <person name="Bunk B."/>
            <person name="Jeske O."/>
            <person name="Meyerdierks A."/>
            <person name="Storesund J.E."/>
            <person name="Kallscheuer N."/>
            <person name="Luecker S."/>
            <person name="Lage O.M."/>
            <person name="Pohl T."/>
            <person name="Merkel B.J."/>
            <person name="Hornburger P."/>
            <person name="Mueller R.-W."/>
            <person name="Bruemmer F."/>
            <person name="Labrenz M."/>
            <person name="Spormann A.M."/>
            <person name="Op den Camp H."/>
            <person name="Overmann J."/>
            <person name="Amann R."/>
            <person name="Jetten M.S.M."/>
            <person name="Mascher T."/>
            <person name="Medema M.H."/>
            <person name="Devos D.P."/>
            <person name="Kaster A.-K."/>
            <person name="Ovreas L."/>
            <person name="Rohde M."/>
            <person name="Galperin M.Y."/>
            <person name="Jogler C."/>
        </authorList>
    </citation>
    <scope>NUCLEOTIDE SEQUENCE [LARGE SCALE GENOMIC DNA]</scope>
    <source>
        <strain evidence="1 2">Poly30</strain>
    </source>
</reference>